<keyword evidence="2" id="KW-1185">Reference proteome</keyword>
<dbReference type="AlphaFoldDB" id="A0A6G0Y9U4"/>
<comment type="caution">
    <text evidence="1">The sequence shown here is derived from an EMBL/GenBank/DDBJ whole genome shotgun (WGS) entry which is preliminary data.</text>
</comment>
<evidence type="ECO:0000313" key="1">
    <source>
        <dbReference type="EMBL" id="KAF0751907.1"/>
    </source>
</evidence>
<organism evidence="1 2">
    <name type="scientific">Aphis craccivora</name>
    <name type="common">Cowpea aphid</name>
    <dbReference type="NCBI Taxonomy" id="307492"/>
    <lineage>
        <taxon>Eukaryota</taxon>
        <taxon>Metazoa</taxon>
        <taxon>Ecdysozoa</taxon>
        <taxon>Arthropoda</taxon>
        <taxon>Hexapoda</taxon>
        <taxon>Insecta</taxon>
        <taxon>Pterygota</taxon>
        <taxon>Neoptera</taxon>
        <taxon>Paraneoptera</taxon>
        <taxon>Hemiptera</taxon>
        <taxon>Sternorrhyncha</taxon>
        <taxon>Aphidomorpha</taxon>
        <taxon>Aphidoidea</taxon>
        <taxon>Aphididae</taxon>
        <taxon>Aphidini</taxon>
        <taxon>Aphis</taxon>
        <taxon>Aphis</taxon>
    </lineage>
</organism>
<accession>A0A6G0Y9U4</accession>
<protein>
    <submittedName>
        <fullName evidence="1">Uncharacterized protein</fullName>
    </submittedName>
</protein>
<evidence type="ECO:0000313" key="2">
    <source>
        <dbReference type="Proteomes" id="UP000478052"/>
    </source>
</evidence>
<dbReference type="EMBL" id="VUJU01005220">
    <property type="protein sequence ID" value="KAF0751907.1"/>
    <property type="molecule type" value="Genomic_DNA"/>
</dbReference>
<reference evidence="1 2" key="1">
    <citation type="submission" date="2019-08" db="EMBL/GenBank/DDBJ databases">
        <title>Whole genome of Aphis craccivora.</title>
        <authorList>
            <person name="Voronova N.V."/>
            <person name="Shulinski R.S."/>
            <person name="Bandarenka Y.V."/>
            <person name="Zhorov D.G."/>
            <person name="Warner D."/>
        </authorList>
    </citation>
    <scope>NUCLEOTIDE SEQUENCE [LARGE SCALE GENOMIC DNA]</scope>
    <source>
        <strain evidence="1">180601</strain>
        <tissue evidence="1">Whole Body</tissue>
    </source>
</reference>
<gene>
    <name evidence="1" type="ORF">FWK35_00014630</name>
</gene>
<sequence>MKRNIGNFKEACVLFSKHMPKFSELFSKDTNYTSICANSVKDSIIEEVGPEIFIAIKHKGEQMSFKDLLDLLTVLRNRMLKL</sequence>
<name>A0A6G0Y9U4_APHCR</name>
<dbReference type="Proteomes" id="UP000478052">
    <property type="component" value="Unassembled WGS sequence"/>
</dbReference>
<proteinExistence type="predicted"/>